<accession>A0A0J8E307</accession>
<proteinExistence type="predicted"/>
<dbReference type="Proteomes" id="UP000035740">
    <property type="component" value="Unassembled WGS sequence"/>
</dbReference>
<dbReference type="EMBL" id="KQ090312">
    <property type="protein sequence ID" value="KMS97480.1"/>
    <property type="molecule type" value="Genomic_DNA"/>
</dbReference>
<reference evidence="2 3" key="1">
    <citation type="journal article" date="2014" name="Nature">
        <title>The genome of the recently domesticated crop plant sugar beet (Beta vulgaris).</title>
        <authorList>
            <person name="Dohm J.C."/>
            <person name="Minoche A.E."/>
            <person name="Holtgrawe D."/>
            <person name="Capella-Gutierrez S."/>
            <person name="Zakrzewski F."/>
            <person name="Tafer H."/>
            <person name="Rupp O."/>
            <person name="Sorensen T.R."/>
            <person name="Stracke R."/>
            <person name="Reinhardt R."/>
            <person name="Goesmann A."/>
            <person name="Kraft T."/>
            <person name="Schulz B."/>
            <person name="Stadler P.F."/>
            <person name="Schmidt T."/>
            <person name="Gabaldon T."/>
            <person name="Lehrach H."/>
            <person name="Weisshaar B."/>
            <person name="Himmelbauer H."/>
        </authorList>
    </citation>
    <scope>NUCLEOTIDE SEQUENCE [LARGE SCALE GENOMIC DNA]</scope>
    <source>
        <tissue evidence="2">Taproot</tissue>
    </source>
</reference>
<organism evidence="2 3">
    <name type="scientific">Beta vulgaris subsp. vulgaris</name>
    <name type="common">Beet</name>
    <dbReference type="NCBI Taxonomy" id="3555"/>
    <lineage>
        <taxon>Eukaryota</taxon>
        <taxon>Viridiplantae</taxon>
        <taxon>Streptophyta</taxon>
        <taxon>Embryophyta</taxon>
        <taxon>Tracheophyta</taxon>
        <taxon>Spermatophyta</taxon>
        <taxon>Magnoliopsida</taxon>
        <taxon>eudicotyledons</taxon>
        <taxon>Gunneridae</taxon>
        <taxon>Pentapetalae</taxon>
        <taxon>Caryophyllales</taxon>
        <taxon>Chenopodiaceae</taxon>
        <taxon>Betoideae</taxon>
        <taxon>Beta</taxon>
    </lineage>
</organism>
<evidence type="ECO:0000313" key="2">
    <source>
        <dbReference type="EMBL" id="KMS97480.1"/>
    </source>
</evidence>
<evidence type="ECO:0000313" key="3">
    <source>
        <dbReference type="Proteomes" id="UP000035740"/>
    </source>
</evidence>
<keyword evidence="3" id="KW-1185">Reference proteome</keyword>
<feature type="region of interest" description="Disordered" evidence="1">
    <location>
        <begin position="92"/>
        <end position="114"/>
    </location>
</feature>
<sequence>MVDLTPLKIAYEIEEDLQRKAWLKLCFDLISERKFLDFFLSLRGNKATTPFMSPYAKTAFDMVMRTIAEEVAEGRQIVCTLPAKGSELVNEKERKKARVSSPKNAVGNKGKEKMVDNSEGLVAPRRRSYRRRTNNGVGVMIFDQEDIYKDSESENSDDEVIEILKGDGYSAVAYESDEYEVTEIDNDSSISNDEVTGYY</sequence>
<dbReference type="Gramene" id="KMS97480">
    <property type="protein sequence ID" value="KMS97480"/>
    <property type="gene ID" value="BVRB_5g126640"/>
</dbReference>
<protein>
    <submittedName>
        <fullName evidence="2">Uncharacterized protein</fullName>
    </submittedName>
</protein>
<dbReference type="AlphaFoldDB" id="A0A0J8E307"/>
<evidence type="ECO:0000256" key="1">
    <source>
        <dbReference type="SAM" id="MobiDB-lite"/>
    </source>
</evidence>
<name>A0A0J8E307_BETVV</name>
<gene>
    <name evidence="2" type="ORF">BVRB_5g126640</name>
</gene>